<gene>
    <name evidence="2" type="ORF">DSM01_113</name>
    <name evidence="3" type="ORF">SAMN04487999_0821</name>
</gene>
<feature type="signal peptide" evidence="1">
    <location>
        <begin position="1"/>
        <end position="18"/>
    </location>
</feature>
<evidence type="ECO:0000313" key="5">
    <source>
        <dbReference type="Proteomes" id="UP000290037"/>
    </source>
</evidence>
<dbReference type="EMBL" id="QOVN01000001">
    <property type="protein sequence ID" value="RXG30977.1"/>
    <property type="molecule type" value="Genomic_DNA"/>
</dbReference>
<evidence type="ECO:0000313" key="4">
    <source>
        <dbReference type="Proteomes" id="UP000184240"/>
    </source>
</evidence>
<evidence type="ECO:0000256" key="1">
    <source>
        <dbReference type="SAM" id="SignalP"/>
    </source>
</evidence>
<feature type="chain" id="PRO_5012500096" description="DUF4468 domain-containing protein" evidence="1">
    <location>
        <begin position="19"/>
        <end position="193"/>
    </location>
</feature>
<sequence>MRRVVVILFLLVQTISQAQDYKSNIKASFSDYLDAIVNLEFERSMDYMLPEFFEIVPREQLVGLMEQTFNNPDIHFKIKNPEILKVEDAQKIDGKYYALLTYANDMEIQLQAAADETSEEKGMRVSLTQAAFEQSFGKDNVVYNDSLDQYLIHSETDVYSISENGVTDWKFLVLEEKQKAILEKLLPAQLIED</sequence>
<accession>A0A1M5VNE5</accession>
<dbReference type="OrthoDB" id="982449at2"/>
<dbReference type="EMBL" id="FQXT01000002">
    <property type="protein sequence ID" value="SHH76534.1"/>
    <property type="molecule type" value="Genomic_DNA"/>
</dbReference>
<organism evidence="3 4">
    <name type="scientific">Leeuwenhoekiella palythoae</name>
    <dbReference type="NCBI Taxonomy" id="573501"/>
    <lineage>
        <taxon>Bacteria</taxon>
        <taxon>Pseudomonadati</taxon>
        <taxon>Bacteroidota</taxon>
        <taxon>Flavobacteriia</taxon>
        <taxon>Flavobacteriales</taxon>
        <taxon>Flavobacteriaceae</taxon>
        <taxon>Leeuwenhoekiella</taxon>
    </lineage>
</organism>
<keyword evidence="1" id="KW-0732">Signal</keyword>
<reference evidence="4" key="2">
    <citation type="submission" date="2016-11" db="EMBL/GenBank/DDBJ databases">
        <authorList>
            <person name="Varghese N."/>
            <person name="Submissions S."/>
        </authorList>
    </citation>
    <scope>NUCLEOTIDE SEQUENCE [LARGE SCALE GENOMIC DNA]</scope>
    <source>
        <strain evidence="4">DSM 19859</strain>
    </source>
</reference>
<keyword evidence="5" id="KW-1185">Reference proteome</keyword>
<name>A0A1M5VNE5_9FLAO</name>
<reference evidence="2 5" key="3">
    <citation type="submission" date="2018-07" db="EMBL/GenBank/DDBJ databases">
        <title>Leeuwenhoekiella genomics.</title>
        <authorList>
            <person name="Tahon G."/>
            <person name="Willems A."/>
        </authorList>
    </citation>
    <scope>NUCLEOTIDE SEQUENCE [LARGE SCALE GENOMIC DNA]</scope>
    <source>
        <strain evidence="2 5">LMG 24856</strain>
    </source>
</reference>
<dbReference type="Proteomes" id="UP000290037">
    <property type="component" value="Unassembled WGS sequence"/>
</dbReference>
<evidence type="ECO:0000313" key="2">
    <source>
        <dbReference type="EMBL" id="RXG30977.1"/>
    </source>
</evidence>
<dbReference type="RefSeq" id="WP_072980712.1">
    <property type="nucleotide sequence ID" value="NZ_FQXT01000002.1"/>
</dbReference>
<proteinExistence type="predicted"/>
<protein>
    <recommendedName>
        <fullName evidence="6">DUF4468 domain-containing protein</fullName>
    </recommendedName>
</protein>
<dbReference type="Proteomes" id="UP000184240">
    <property type="component" value="Unassembled WGS sequence"/>
</dbReference>
<dbReference type="AlphaFoldDB" id="A0A1M5VNE5"/>
<evidence type="ECO:0000313" key="3">
    <source>
        <dbReference type="EMBL" id="SHH76534.1"/>
    </source>
</evidence>
<reference evidence="3" key="1">
    <citation type="submission" date="2016-11" db="EMBL/GenBank/DDBJ databases">
        <authorList>
            <person name="Jaros S."/>
            <person name="Januszkiewicz K."/>
            <person name="Wedrychowicz H."/>
        </authorList>
    </citation>
    <scope>NUCLEOTIDE SEQUENCE [LARGE SCALE GENOMIC DNA]</scope>
    <source>
        <strain evidence="3">DSM 19859</strain>
    </source>
</reference>
<dbReference type="STRING" id="573501.SAMN04487999_0821"/>
<evidence type="ECO:0008006" key="6">
    <source>
        <dbReference type="Google" id="ProtNLM"/>
    </source>
</evidence>